<keyword evidence="5" id="KW-0472">Membrane</keyword>
<feature type="compositionally biased region" description="Polar residues" evidence="4">
    <location>
        <begin position="138"/>
        <end position="148"/>
    </location>
</feature>
<dbReference type="Proteomes" id="UP000886885">
    <property type="component" value="Chromosome 6A"/>
</dbReference>
<evidence type="ECO:0000256" key="3">
    <source>
        <dbReference type="ARBA" id="ARBA00023274"/>
    </source>
</evidence>
<feature type="region of interest" description="Disordered" evidence="4">
    <location>
        <begin position="138"/>
        <end position="169"/>
    </location>
</feature>
<keyword evidence="5" id="KW-1133">Transmembrane helix</keyword>
<evidence type="ECO:0000256" key="4">
    <source>
        <dbReference type="SAM" id="MobiDB-lite"/>
    </source>
</evidence>
<name>A0A8X8D1R1_POPTO</name>
<sequence length="169" mass="19125">MPSHKTFRIKKKLAKKMRQNRPIPHWIRMRTDNTISFLKIHLCIQRSLFLGYGIHTRGISFAEDFSASGSLDDQWHGAMWRVSPSFSICFISFSESMMSILKRPLFLVAKFTVLLFLILAPGVTLVIATRQPKSRASSMYSTQSNRPVQPSGPNPCSFLPGSGHCKPLK</sequence>
<organism evidence="6 7">
    <name type="scientific">Populus tomentosa</name>
    <name type="common">Chinese white poplar</name>
    <dbReference type="NCBI Taxonomy" id="118781"/>
    <lineage>
        <taxon>Eukaryota</taxon>
        <taxon>Viridiplantae</taxon>
        <taxon>Streptophyta</taxon>
        <taxon>Embryophyta</taxon>
        <taxon>Tracheophyta</taxon>
        <taxon>Spermatophyta</taxon>
        <taxon>Magnoliopsida</taxon>
        <taxon>eudicotyledons</taxon>
        <taxon>Gunneridae</taxon>
        <taxon>Pentapetalae</taxon>
        <taxon>rosids</taxon>
        <taxon>fabids</taxon>
        <taxon>Malpighiales</taxon>
        <taxon>Salicaceae</taxon>
        <taxon>Saliceae</taxon>
        <taxon>Populus</taxon>
    </lineage>
</organism>
<dbReference type="PANTHER" id="PTHR19970">
    <property type="entry name" value="RIBOSOMAL PROTEIN L39E"/>
    <property type="match status" value="1"/>
</dbReference>
<evidence type="ECO:0000256" key="2">
    <source>
        <dbReference type="ARBA" id="ARBA00022980"/>
    </source>
</evidence>
<accession>A0A8X8D1R1</accession>
<evidence type="ECO:0000313" key="6">
    <source>
        <dbReference type="EMBL" id="KAG6772864.1"/>
    </source>
</evidence>
<comment type="caution">
    <text evidence="6">The sequence shown here is derived from an EMBL/GenBank/DDBJ whole genome shotgun (WGS) entry which is preliminary data.</text>
</comment>
<comment type="similarity">
    <text evidence="1">Belongs to the eukaryotic ribosomal protein eL39 family.</text>
</comment>
<dbReference type="PANTHER" id="PTHR19970:SF0">
    <property type="entry name" value="LARGE RIBOSOMAL SUBUNIT PROTEIN EL39"/>
    <property type="match status" value="1"/>
</dbReference>
<evidence type="ECO:0000256" key="5">
    <source>
        <dbReference type="SAM" id="Phobius"/>
    </source>
</evidence>
<dbReference type="FunFam" id="1.10.1620.10:FF:000001">
    <property type="entry name" value="60S ribosomal protein-like L39"/>
    <property type="match status" value="1"/>
</dbReference>
<keyword evidence="5" id="KW-0812">Transmembrane</keyword>
<protein>
    <recommendedName>
        <fullName evidence="8">60S ribosomal protein L39</fullName>
    </recommendedName>
</protein>
<gene>
    <name evidence="6" type="ORF">POTOM_024290</name>
</gene>
<keyword evidence="3" id="KW-0687">Ribonucleoprotein</keyword>
<dbReference type="InterPro" id="IPR000077">
    <property type="entry name" value="Ribosomal_eL39"/>
</dbReference>
<dbReference type="GO" id="GO:0022625">
    <property type="term" value="C:cytosolic large ribosomal subunit"/>
    <property type="evidence" value="ECO:0007669"/>
    <property type="project" value="TreeGrafter"/>
</dbReference>
<feature type="transmembrane region" description="Helical" evidence="5">
    <location>
        <begin position="105"/>
        <end position="128"/>
    </location>
</feature>
<dbReference type="AlphaFoldDB" id="A0A8X8D1R1"/>
<dbReference type="EMBL" id="JAAWWB010000011">
    <property type="protein sequence ID" value="KAG6772864.1"/>
    <property type="molecule type" value="Genomic_DNA"/>
</dbReference>
<keyword evidence="7" id="KW-1185">Reference proteome</keyword>
<dbReference type="Pfam" id="PF00832">
    <property type="entry name" value="Ribosomal_L39"/>
    <property type="match status" value="1"/>
</dbReference>
<keyword evidence="2" id="KW-0689">Ribosomal protein</keyword>
<evidence type="ECO:0000256" key="1">
    <source>
        <dbReference type="ARBA" id="ARBA00009339"/>
    </source>
</evidence>
<reference evidence="6" key="1">
    <citation type="journal article" date="2020" name="bioRxiv">
        <title>Hybrid origin of Populus tomentosa Carr. identified through genome sequencing and phylogenomic analysis.</title>
        <authorList>
            <person name="An X."/>
            <person name="Gao K."/>
            <person name="Chen Z."/>
            <person name="Li J."/>
            <person name="Yang X."/>
            <person name="Yang X."/>
            <person name="Zhou J."/>
            <person name="Guo T."/>
            <person name="Zhao T."/>
            <person name="Huang S."/>
            <person name="Miao D."/>
            <person name="Khan W.U."/>
            <person name="Rao P."/>
            <person name="Ye M."/>
            <person name="Lei B."/>
            <person name="Liao W."/>
            <person name="Wang J."/>
            <person name="Ji L."/>
            <person name="Li Y."/>
            <person name="Guo B."/>
            <person name="Mustafa N.S."/>
            <person name="Li S."/>
            <person name="Yun Q."/>
            <person name="Keller S.R."/>
            <person name="Mao J."/>
            <person name="Zhang R."/>
            <person name="Strauss S.H."/>
        </authorList>
    </citation>
    <scope>NUCLEOTIDE SEQUENCE</scope>
    <source>
        <strain evidence="6">GM15</strain>
        <tissue evidence="6">Leaf</tissue>
    </source>
</reference>
<dbReference type="OrthoDB" id="505266at2759"/>
<dbReference type="GO" id="GO:0003735">
    <property type="term" value="F:structural constituent of ribosome"/>
    <property type="evidence" value="ECO:0007669"/>
    <property type="project" value="InterPro"/>
</dbReference>
<evidence type="ECO:0000313" key="7">
    <source>
        <dbReference type="Proteomes" id="UP000886885"/>
    </source>
</evidence>
<proteinExistence type="inferred from homology"/>
<dbReference type="GO" id="GO:0006412">
    <property type="term" value="P:translation"/>
    <property type="evidence" value="ECO:0007669"/>
    <property type="project" value="InterPro"/>
</dbReference>
<evidence type="ECO:0008006" key="8">
    <source>
        <dbReference type="Google" id="ProtNLM"/>
    </source>
</evidence>